<dbReference type="HAMAP" id="MF_00606">
    <property type="entry name" value="UV_endonuclease"/>
    <property type="match status" value="1"/>
</dbReference>
<dbReference type="InterPro" id="IPR036237">
    <property type="entry name" value="Xyl_isomerase-like_sf"/>
</dbReference>
<evidence type="ECO:0000313" key="9">
    <source>
        <dbReference type="EMBL" id="RVT61528.1"/>
    </source>
</evidence>
<dbReference type="GO" id="GO:0016787">
    <property type="term" value="F:hydrolase activity"/>
    <property type="evidence" value="ECO:0007669"/>
    <property type="project" value="UniProtKB-KW"/>
</dbReference>
<dbReference type="GO" id="GO:0006289">
    <property type="term" value="P:nucleotide-excision repair"/>
    <property type="evidence" value="ECO:0007669"/>
    <property type="project" value="InterPro"/>
</dbReference>
<accession>A0A3S2X2E1</accession>
<organism evidence="9 10">
    <name type="scientific">Niallia taxi</name>
    <dbReference type="NCBI Taxonomy" id="2499688"/>
    <lineage>
        <taxon>Bacteria</taxon>
        <taxon>Bacillati</taxon>
        <taxon>Bacillota</taxon>
        <taxon>Bacilli</taxon>
        <taxon>Bacillales</taxon>
        <taxon>Bacillaceae</taxon>
        <taxon>Niallia</taxon>
    </lineage>
</organism>
<dbReference type="EC" id="3.-.-.-" evidence="8"/>
<comment type="similarity">
    <text evidence="8">Belongs to the uve1/UvsE family.</text>
</comment>
<evidence type="ECO:0000313" key="10">
    <source>
        <dbReference type="Proteomes" id="UP000288024"/>
    </source>
</evidence>
<keyword evidence="2 8" id="KW-0255">Endonuclease</keyword>
<dbReference type="GO" id="GO:0004519">
    <property type="term" value="F:endonuclease activity"/>
    <property type="evidence" value="ECO:0007669"/>
    <property type="project" value="UniProtKB-UniRule"/>
</dbReference>
<evidence type="ECO:0000256" key="5">
    <source>
        <dbReference type="ARBA" id="ARBA00022801"/>
    </source>
</evidence>
<evidence type="ECO:0000256" key="6">
    <source>
        <dbReference type="ARBA" id="ARBA00023204"/>
    </source>
</evidence>
<sequence length="318" mass="37112">MKFRFGYVSTATNLWDASPSKTMTFARYKELPDEERKQRLLEITKTNLINTKRALHYNIGHEIMLYRMSSSIVPLATHPDVMWDYLTPFKEEFAEIGQLVKDHGLRVSFHPNQYTLFTSPRPEVTKNAVIDMEYHYKMLEAMGVEDRSVINIHIGGTYGDKEQTLIRFYENIKSLPLHIKKIMTLENDDKTYNTEETLTVCQNETIPLVFDYHHHMANLCDKPLEELLLPIFETWKHRGIIPKIHLSSPKSEKTFRSHADFVNAEFVKPLIQLLRPLQMDVDFMIEAKLKDQACLQLVEDLSKIRGIKRIGGATLEWN</sequence>
<proteinExistence type="inferred from homology"/>
<reference evidence="9 10" key="1">
    <citation type="submission" date="2019-01" db="EMBL/GenBank/DDBJ databases">
        <title>Bacillus sp. M5HDSG1-1, whole genome shotgun sequence.</title>
        <authorList>
            <person name="Tuo L."/>
        </authorList>
    </citation>
    <scope>NUCLEOTIDE SEQUENCE [LARGE SCALE GENOMIC DNA]</scope>
    <source>
        <strain evidence="9 10">M5HDSG1-1</strain>
    </source>
</reference>
<dbReference type="GO" id="GO:0006290">
    <property type="term" value="P:pyrimidine dimer repair"/>
    <property type="evidence" value="ECO:0007669"/>
    <property type="project" value="UniProtKB-UniRule"/>
</dbReference>
<keyword evidence="1 8" id="KW-0540">Nuclease</keyword>
<evidence type="ECO:0000256" key="7">
    <source>
        <dbReference type="ARBA" id="ARBA00025029"/>
    </source>
</evidence>
<dbReference type="PANTHER" id="PTHR31290">
    <property type="entry name" value="UV-DAMAGE ENDONUCLEASE"/>
    <property type="match status" value="1"/>
</dbReference>
<comment type="function">
    <text evidence="7">Component in a DNA repair pathway. Removal of UV LIGHT damaged nucleotides. Recognizes pyrimidine dimers and cleave a phosphodiester bond immediately 5' to the lesion.</text>
</comment>
<dbReference type="Gene3D" id="3.20.20.150">
    <property type="entry name" value="Divalent-metal-dependent TIM barrel enzymes"/>
    <property type="match status" value="1"/>
</dbReference>
<evidence type="ECO:0000256" key="1">
    <source>
        <dbReference type="ARBA" id="ARBA00022722"/>
    </source>
</evidence>
<comment type="function">
    <text evidence="8">Component in a DNA repair pathway. Removal of UV-light damaged nucleotides. Recognizes pyrimidine dimers and cleave a phosphodiester bond immediately 5' to the lesion.</text>
</comment>
<evidence type="ECO:0000256" key="8">
    <source>
        <dbReference type="HAMAP-Rule" id="MF_00606"/>
    </source>
</evidence>
<dbReference type="GO" id="GO:0009411">
    <property type="term" value="P:response to UV"/>
    <property type="evidence" value="ECO:0007669"/>
    <property type="project" value="InterPro"/>
</dbReference>
<dbReference type="AlphaFoldDB" id="A0A3S2X2E1"/>
<keyword evidence="3 8" id="KW-0227">DNA damage</keyword>
<gene>
    <name evidence="8 9" type="primary">uvsE</name>
    <name evidence="9" type="ORF">EM808_14855</name>
</gene>
<keyword evidence="10" id="KW-1185">Reference proteome</keyword>
<dbReference type="SUPFAM" id="SSF51658">
    <property type="entry name" value="Xylose isomerase-like"/>
    <property type="match status" value="1"/>
</dbReference>
<keyword evidence="6 8" id="KW-0234">DNA repair</keyword>
<evidence type="ECO:0000256" key="4">
    <source>
        <dbReference type="ARBA" id="ARBA00022769"/>
    </source>
</evidence>
<name>A0A3S2X2E1_9BACI</name>
<dbReference type="InterPro" id="IPR023520">
    <property type="entry name" value="UvdE_bac"/>
</dbReference>
<evidence type="ECO:0000256" key="2">
    <source>
        <dbReference type="ARBA" id="ARBA00022759"/>
    </source>
</evidence>
<dbReference type="EMBL" id="RZTZ01000005">
    <property type="protein sequence ID" value="RVT61528.1"/>
    <property type="molecule type" value="Genomic_DNA"/>
</dbReference>
<keyword evidence="5 8" id="KW-0378">Hydrolase</keyword>
<evidence type="ECO:0000256" key="3">
    <source>
        <dbReference type="ARBA" id="ARBA00022763"/>
    </source>
</evidence>
<comment type="caution">
    <text evidence="9">The sequence shown here is derived from an EMBL/GenBank/DDBJ whole genome shotgun (WGS) entry which is preliminary data.</text>
</comment>
<dbReference type="PANTHER" id="PTHR31290:SF5">
    <property type="entry name" value="UV-DAMAGE ENDONUCLEASE"/>
    <property type="match status" value="1"/>
</dbReference>
<dbReference type="NCBIfam" id="TIGR00629">
    <property type="entry name" value="uvde"/>
    <property type="match status" value="1"/>
</dbReference>
<dbReference type="Pfam" id="PF03851">
    <property type="entry name" value="UvdE"/>
    <property type="match status" value="1"/>
</dbReference>
<dbReference type="Proteomes" id="UP000288024">
    <property type="component" value="Unassembled WGS sequence"/>
</dbReference>
<protein>
    <recommendedName>
        <fullName evidence="8">UV DNA damage endonuclease</fullName>
        <shortName evidence="8">UV-endonuclease</shortName>
        <shortName evidence="8">UVED</shortName>
        <ecNumber evidence="8">3.-.-.-</ecNumber>
    </recommendedName>
</protein>
<keyword evidence="4 8" id="KW-0228">DNA excision</keyword>
<dbReference type="InterPro" id="IPR004601">
    <property type="entry name" value="UvdE"/>
</dbReference>
<dbReference type="RefSeq" id="WP_127738985.1">
    <property type="nucleotide sequence ID" value="NZ_CAJCKN010000011.1"/>
</dbReference>